<dbReference type="KEGG" id="stae:HNV11_04810"/>
<dbReference type="InterPro" id="IPR011008">
    <property type="entry name" value="Dimeric_a/b-barrel"/>
</dbReference>
<organism evidence="1 2">
    <name type="scientific">Spirosoma taeanense</name>
    <dbReference type="NCBI Taxonomy" id="2735870"/>
    <lineage>
        <taxon>Bacteria</taxon>
        <taxon>Pseudomonadati</taxon>
        <taxon>Bacteroidota</taxon>
        <taxon>Cytophagia</taxon>
        <taxon>Cytophagales</taxon>
        <taxon>Cytophagaceae</taxon>
        <taxon>Spirosoma</taxon>
    </lineage>
</organism>
<gene>
    <name evidence="1" type="ORF">HNV11_04810</name>
</gene>
<keyword evidence="2" id="KW-1185">Reference proteome</keyword>
<dbReference type="Proteomes" id="UP000502756">
    <property type="component" value="Chromosome"/>
</dbReference>
<dbReference type="AlphaFoldDB" id="A0A6M5Y244"/>
<dbReference type="SUPFAM" id="SSF54909">
    <property type="entry name" value="Dimeric alpha+beta barrel"/>
    <property type="match status" value="1"/>
</dbReference>
<dbReference type="EMBL" id="CP053435">
    <property type="protein sequence ID" value="QJW88748.1"/>
    <property type="molecule type" value="Genomic_DNA"/>
</dbReference>
<reference evidence="1 2" key="1">
    <citation type="submission" date="2020-05" db="EMBL/GenBank/DDBJ databases">
        <title>Genome sequencing of Spirosoma sp. TS118.</title>
        <authorList>
            <person name="Lee J.-H."/>
            <person name="Jeong S."/>
            <person name="Zhao L."/>
            <person name="Jung J.-H."/>
            <person name="Kim M.-K."/>
            <person name="Lim S."/>
        </authorList>
    </citation>
    <scope>NUCLEOTIDE SEQUENCE [LARGE SCALE GENOMIC DNA]</scope>
    <source>
        <strain evidence="1 2">TS118</strain>
    </source>
</reference>
<sequence length="117" mass="13879">MIYLTQLIYVKEGQEQVFYQFEDVAIPLIAKYNGQLLLRIQPTDDSFIEQPIDKPYELHLVRFETEQDFRAFQQDESRKQFLHLKEQSVRTSMLIRNKLNNTARESDKMGFTASAED</sequence>
<evidence type="ECO:0000313" key="1">
    <source>
        <dbReference type="EMBL" id="QJW88748.1"/>
    </source>
</evidence>
<evidence type="ECO:0000313" key="2">
    <source>
        <dbReference type="Proteomes" id="UP000502756"/>
    </source>
</evidence>
<proteinExistence type="predicted"/>
<protein>
    <submittedName>
        <fullName evidence="1">DUF1330 domain-containing protein</fullName>
    </submittedName>
</protein>
<dbReference type="RefSeq" id="WP_171738586.1">
    <property type="nucleotide sequence ID" value="NZ_CP053435.1"/>
</dbReference>
<name>A0A6M5Y244_9BACT</name>
<dbReference type="Gene3D" id="3.30.70.100">
    <property type="match status" value="1"/>
</dbReference>
<accession>A0A6M5Y244</accession>